<feature type="transmembrane region" description="Helical" evidence="1">
    <location>
        <begin position="153"/>
        <end position="175"/>
    </location>
</feature>
<dbReference type="RefSeq" id="WP_256550990.1">
    <property type="nucleotide sequence ID" value="NZ_CP101751.1"/>
</dbReference>
<keyword evidence="1" id="KW-1133">Transmembrane helix</keyword>
<dbReference type="Proteomes" id="UP001059844">
    <property type="component" value="Chromosome"/>
</dbReference>
<feature type="transmembrane region" description="Helical" evidence="1">
    <location>
        <begin position="187"/>
        <end position="208"/>
    </location>
</feature>
<sequence length="215" mass="25456">MLADLRLYTVFLALLSGMFGIIYWYKLPNNKAKFFVLSIWLSAITELIGIFYTQITGQVNYMVFNIYMFIILPYYILFLKSIFQLTKNKQIANVCFALFVLSVFLNLIFFQDVVEEVCFNNFAIGVVMILILSCLYLMELFNSTLILSLKDTIFFWFVLGILLFYVPFLPFMLSLRWFLSGIHETTYSLVIFFLNVLMNTSFIFGFIWSKKRYHY</sequence>
<reference evidence="2" key="1">
    <citation type="submission" date="2022-07" db="EMBL/GenBank/DDBJ databases">
        <title>Isolation, identification, and degradation of a PFOSA degrading strain from sewage treatment plant.</title>
        <authorList>
            <person name="Zhang L."/>
            <person name="Huo Y."/>
        </authorList>
    </citation>
    <scope>NUCLEOTIDE SEQUENCE</scope>
    <source>
        <strain evidence="2">C1</strain>
    </source>
</reference>
<gene>
    <name evidence="2" type="ORF">NOX80_16905</name>
</gene>
<evidence type="ECO:0000313" key="3">
    <source>
        <dbReference type="Proteomes" id="UP001059844"/>
    </source>
</evidence>
<name>A0ABY5IR45_9FLAO</name>
<dbReference type="EMBL" id="CP101751">
    <property type="protein sequence ID" value="UUC45293.1"/>
    <property type="molecule type" value="Genomic_DNA"/>
</dbReference>
<keyword evidence="3" id="KW-1185">Reference proteome</keyword>
<feature type="transmembrane region" description="Helical" evidence="1">
    <location>
        <begin position="61"/>
        <end position="79"/>
    </location>
</feature>
<proteinExistence type="predicted"/>
<evidence type="ECO:0008006" key="4">
    <source>
        <dbReference type="Google" id="ProtNLM"/>
    </source>
</evidence>
<feature type="transmembrane region" description="Helical" evidence="1">
    <location>
        <begin position="122"/>
        <end position="141"/>
    </location>
</feature>
<keyword evidence="1" id="KW-0812">Transmembrane</keyword>
<protein>
    <recommendedName>
        <fullName evidence="4">Histidine kinase</fullName>
    </recommendedName>
</protein>
<evidence type="ECO:0000313" key="2">
    <source>
        <dbReference type="EMBL" id="UUC45293.1"/>
    </source>
</evidence>
<accession>A0ABY5IR45</accession>
<evidence type="ECO:0000256" key="1">
    <source>
        <dbReference type="SAM" id="Phobius"/>
    </source>
</evidence>
<feature type="transmembrane region" description="Helical" evidence="1">
    <location>
        <begin position="91"/>
        <end position="110"/>
    </location>
</feature>
<keyword evidence="1" id="KW-0472">Membrane</keyword>
<feature type="transmembrane region" description="Helical" evidence="1">
    <location>
        <begin position="6"/>
        <end position="25"/>
    </location>
</feature>
<feature type="transmembrane region" description="Helical" evidence="1">
    <location>
        <begin position="34"/>
        <end position="55"/>
    </location>
</feature>
<organism evidence="2 3">
    <name type="scientific">Flavobacterium cerinum</name>
    <dbReference type="NCBI Taxonomy" id="2502784"/>
    <lineage>
        <taxon>Bacteria</taxon>
        <taxon>Pseudomonadati</taxon>
        <taxon>Bacteroidota</taxon>
        <taxon>Flavobacteriia</taxon>
        <taxon>Flavobacteriales</taxon>
        <taxon>Flavobacteriaceae</taxon>
        <taxon>Flavobacterium</taxon>
    </lineage>
</organism>